<comment type="caution">
    <text evidence="2">The sequence shown here is derived from an EMBL/GenBank/DDBJ whole genome shotgun (WGS) entry which is preliminary data.</text>
</comment>
<feature type="compositionally biased region" description="Basic residues" evidence="1">
    <location>
        <begin position="1"/>
        <end position="19"/>
    </location>
</feature>
<feature type="compositionally biased region" description="Acidic residues" evidence="1">
    <location>
        <begin position="63"/>
        <end position="83"/>
    </location>
</feature>
<proteinExistence type="predicted"/>
<evidence type="ECO:0000313" key="2">
    <source>
        <dbReference type="EMBL" id="GAO16165.1"/>
    </source>
</evidence>
<dbReference type="Proteomes" id="UP000054053">
    <property type="component" value="Unassembled WGS sequence"/>
</dbReference>
<dbReference type="PANTHER" id="PTHR36452">
    <property type="entry name" value="CHROMOSOME 12, WHOLE GENOME SHOTGUN SEQUENCE"/>
    <property type="match status" value="1"/>
</dbReference>
<protein>
    <submittedName>
        <fullName evidence="2">Uncharacterized protein</fullName>
    </submittedName>
</protein>
<dbReference type="PANTHER" id="PTHR36452:SF1">
    <property type="entry name" value="DUF2461 DOMAIN-CONTAINING PROTEIN"/>
    <property type="match status" value="1"/>
</dbReference>
<accession>A0A1B5KYK6</accession>
<evidence type="ECO:0000313" key="3">
    <source>
        <dbReference type="Proteomes" id="UP000054053"/>
    </source>
</evidence>
<dbReference type="AlphaFoldDB" id="A0A1B5KYK6"/>
<dbReference type="InterPro" id="IPR012808">
    <property type="entry name" value="CHP02453"/>
</dbReference>
<dbReference type="Pfam" id="PF09365">
    <property type="entry name" value="DUF2461"/>
    <property type="match status" value="1"/>
</dbReference>
<gene>
    <name evidence="2" type="ORF">UVI_02045390</name>
</gene>
<sequence length="208" mass="23850">MPSRKRSTPHASAGRRRSGRLSSVEQKSSYFEPSEDESEDREAPVKRHKVSPKIKKDVHEGHDDPDDNDNADIADDDDDDDDEAPRRVEIIPLEKLRDTGGVEYANRKVHKNTLLFLAELKANNKRSWLKSHDGEFRRALKDWQSFVEAATETVIDVDGTVPELPVKDVVFRIYRDVRFSKVKTPYKVRTTRVTRDRFPPVGLPIKGC</sequence>
<reference evidence="3" key="1">
    <citation type="journal article" date="2016" name="Genome Announc.">
        <title>Genome sequence of Ustilaginoidea virens IPU010, a rice pathogenic fungus causing false smut.</title>
        <authorList>
            <person name="Kumagai T."/>
            <person name="Ishii T."/>
            <person name="Terai G."/>
            <person name="Umemura M."/>
            <person name="Machida M."/>
            <person name="Asai K."/>
        </authorList>
    </citation>
    <scope>NUCLEOTIDE SEQUENCE [LARGE SCALE GENOMIC DNA]</scope>
    <source>
        <strain evidence="3">IPU010</strain>
    </source>
</reference>
<name>A0A1B5KYK6_USTVR</name>
<evidence type="ECO:0000256" key="1">
    <source>
        <dbReference type="SAM" id="MobiDB-lite"/>
    </source>
</evidence>
<organism evidence="2 3">
    <name type="scientific">Ustilaginoidea virens</name>
    <name type="common">Rice false smut fungus</name>
    <name type="synonym">Villosiclava virens</name>
    <dbReference type="NCBI Taxonomy" id="1159556"/>
    <lineage>
        <taxon>Eukaryota</taxon>
        <taxon>Fungi</taxon>
        <taxon>Dikarya</taxon>
        <taxon>Ascomycota</taxon>
        <taxon>Pezizomycotina</taxon>
        <taxon>Sordariomycetes</taxon>
        <taxon>Hypocreomycetidae</taxon>
        <taxon>Hypocreales</taxon>
        <taxon>Clavicipitaceae</taxon>
        <taxon>Ustilaginoidea</taxon>
    </lineage>
</organism>
<feature type="region of interest" description="Disordered" evidence="1">
    <location>
        <begin position="1"/>
        <end position="88"/>
    </location>
</feature>
<dbReference type="EMBL" id="BBTG02000028">
    <property type="protein sequence ID" value="GAO16165.1"/>
    <property type="molecule type" value="Genomic_DNA"/>
</dbReference>